<dbReference type="EMBL" id="JAARWN010000007">
    <property type="protein sequence ID" value="MBC1936479.1"/>
    <property type="molecule type" value="Genomic_DNA"/>
</dbReference>
<dbReference type="Proteomes" id="UP000535908">
    <property type="component" value="Unassembled WGS sequence"/>
</dbReference>
<organism evidence="3 4">
    <name type="scientific">Listeria grandensis</name>
    <dbReference type="NCBI Taxonomy" id="1494963"/>
    <lineage>
        <taxon>Bacteria</taxon>
        <taxon>Bacillati</taxon>
        <taxon>Bacillota</taxon>
        <taxon>Bacilli</taxon>
        <taxon>Bacillales</taxon>
        <taxon>Listeriaceae</taxon>
        <taxon>Listeria</taxon>
    </lineage>
</organism>
<dbReference type="PANTHER" id="PTHR34976:SF1">
    <property type="entry name" value="TOXIN BC_0920"/>
    <property type="match status" value="1"/>
</dbReference>
<reference evidence="3 4" key="1">
    <citation type="submission" date="2020-03" db="EMBL/GenBank/DDBJ databases">
        <title>Soil Listeria distribution.</title>
        <authorList>
            <person name="Liao J."/>
            <person name="Wiedmann M."/>
        </authorList>
    </citation>
    <scope>NUCLEOTIDE SEQUENCE [LARGE SCALE GENOMIC DNA]</scope>
    <source>
        <strain evidence="3 4">FSL L7-0741</strain>
    </source>
</reference>
<protein>
    <recommendedName>
        <fullName evidence="2">LXG domain-containing protein</fullName>
    </recommendedName>
</protein>
<sequence>MSVNMFLGSADEQVTAIQNMCQAHISEMEKVKEAIAQFTAETALKGHAYDSAKQYFEATYVPLINGFILIAEALQKAAKKLVEEYQAEVDGNSLQEEALRNQIRQLGDLIEESTMCFAPSTTALSGTGVSANPFLPFYEDQKREIQEKLDKLIAYDAASATLFTEVESLIASVEAGLQEVGSGKGFNASTGLFSISSLNMNWANNLTATRHQQVTSDITSMMTNYPNLTSAQINSLITIMQNNPDITVPEDLKNKILNIFSTAGDVIGQGVTYVKDELNFGDILLTMSQSFGGAIVKYSGRIGISGPGGPGDFVMMAPKAVQASKWGAGLVKNAGRASWVLAGVTTIIGIQDDMQNNDKSLGQAVTHNVVGTGLAIGSSILVGALVSSNPIGWGFAAGVLVGAGFNWAYDNNFLGLQDGLDWAGDRLDDGLHWAGDKLGEGLDLAKEKLGDVGEAISGTISSINPFD</sequence>
<dbReference type="RefSeq" id="WP_185526090.1">
    <property type="nucleotide sequence ID" value="NZ_JAARWN010000007.1"/>
</dbReference>
<evidence type="ECO:0000259" key="2">
    <source>
        <dbReference type="PROSITE" id="PS51756"/>
    </source>
</evidence>
<evidence type="ECO:0000313" key="3">
    <source>
        <dbReference type="EMBL" id="MBC1936479.1"/>
    </source>
</evidence>
<evidence type="ECO:0000256" key="1">
    <source>
        <dbReference type="ARBA" id="ARBA00034117"/>
    </source>
</evidence>
<dbReference type="InterPro" id="IPR051768">
    <property type="entry name" value="Bact_secretion_toxin"/>
</dbReference>
<comment type="similarity">
    <text evidence="1">In the N-terminal section; belongs to the LXG family.</text>
</comment>
<dbReference type="PROSITE" id="PS51756">
    <property type="entry name" value="LXG"/>
    <property type="match status" value="1"/>
</dbReference>
<proteinExistence type="inferred from homology"/>
<dbReference type="InterPro" id="IPR006829">
    <property type="entry name" value="LXG_dom"/>
</dbReference>
<dbReference type="PANTHER" id="PTHR34976">
    <property type="entry name" value="RIBONUCLEASE YQCG-RELATED"/>
    <property type="match status" value="1"/>
</dbReference>
<dbReference type="Pfam" id="PF04740">
    <property type="entry name" value="LXG"/>
    <property type="match status" value="1"/>
</dbReference>
<feature type="domain" description="LXG" evidence="2">
    <location>
        <begin position="1"/>
        <end position="223"/>
    </location>
</feature>
<accession>A0A7X0Y3Y7</accession>
<evidence type="ECO:0000313" key="4">
    <source>
        <dbReference type="Proteomes" id="UP000535908"/>
    </source>
</evidence>
<comment type="caution">
    <text evidence="3">The sequence shown here is derived from an EMBL/GenBank/DDBJ whole genome shotgun (WGS) entry which is preliminary data.</text>
</comment>
<name>A0A7X0Y3Y7_9LIST</name>
<dbReference type="AlphaFoldDB" id="A0A7X0Y3Y7"/>
<gene>
    <name evidence="3" type="ORF">HCA69_08890</name>
</gene>